<feature type="transmembrane region" description="Helical" evidence="1">
    <location>
        <begin position="134"/>
        <end position="156"/>
    </location>
</feature>
<proteinExistence type="predicted"/>
<dbReference type="InterPro" id="IPR018817">
    <property type="entry name" value="7TM_GPCR_serpentine_rcpt_Srz"/>
</dbReference>
<dbReference type="OMA" id="GCEALEC"/>
<feature type="transmembrane region" description="Helical" evidence="1">
    <location>
        <begin position="241"/>
        <end position="264"/>
    </location>
</feature>
<evidence type="ECO:0000256" key="1">
    <source>
        <dbReference type="SAM" id="Phobius"/>
    </source>
</evidence>
<dbReference type="eggNOG" id="ENOG502THKU">
    <property type="taxonomic scope" value="Eukaryota"/>
</dbReference>
<dbReference type="STRING" id="6238.A8XIL4"/>
<feature type="transmembrane region" description="Helical" evidence="1">
    <location>
        <begin position="20"/>
        <end position="39"/>
    </location>
</feature>
<dbReference type="Proteomes" id="UP000008549">
    <property type="component" value="Unassembled WGS sequence"/>
</dbReference>
<name>A8XIL4_CAEBR</name>
<dbReference type="FunCoup" id="A8XIL4">
    <property type="interactions" value="4"/>
</dbReference>
<protein>
    <submittedName>
        <fullName evidence="2">Protein CBR-SRZ-29</fullName>
    </submittedName>
</protein>
<keyword evidence="1" id="KW-0812">Transmembrane</keyword>
<dbReference type="WormBase" id="CBG13745">
    <property type="protein sequence ID" value="CBP34890"/>
    <property type="gene ID" value="WBGene00034459"/>
    <property type="gene designation" value="Cbr-srz-29"/>
</dbReference>
<dbReference type="PANTHER" id="PTHR31720">
    <property type="entry name" value="SERPENTINE RECEPTOR, CLASS Z-RELATED"/>
    <property type="match status" value="1"/>
</dbReference>
<feature type="transmembrane region" description="Helical" evidence="1">
    <location>
        <begin position="168"/>
        <end position="191"/>
    </location>
</feature>
<dbReference type="HOGENOM" id="CLU_056063_3_0_1"/>
<gene>
    <name evidence="4" type="primary">srz-29</name>
    <name evidence="2" type="synonym">Cbr-srz-29</name>
    <name evidence="4" type="ORF">CBG13745</name>
    <name evidence="2" type="ORF">CBG_13745</name>
</gene>
<evidence type="ECO:0000313" key="3">
    <source>
        <dbReference type="Proteomes" id="UP000008549"/>
    </source>
</evidence>
<dbReference type="InParanoid" id="A8XIL4"/>
<dbReference type="Pfam" id="PF10325">
    <property type="entry name" value="7TM_GPCR_Srz"/>
    <property type="match status" value="1"/>
</dbReference>
<feature type="transmembrane region" description="Helical" evidence="1">
    <location>
        <begin position="51"/>
        <end position="69"/>
    </location>
</feature>
<keyword evidence="1" id="KW-1133">Transmembrane helix</keyword>
<reference evidence="2 3" key="1">
    <citation type="journal article" date="2003" name="PLoS Biol.">
        <title>The genome sequence of Caenorhabditis briggsae: a platform for comparative genomics.</title>
        <authorList>
            <person name="Stein L.D."/>
            <person name="Bao Z."/>
            <person name="Blasiar D."/>
            <person name="Blumenthal T."/>
            <person name="Brent M.R."/>
            <person name="Chen N."/>
            <person name="Chinwalla A."/>
            <person name="Clarke L."/>
            <person name="Clee C."/>
            <person name="Coghlan A."/>
            <person name="Coulson A."/>
            <person name="D'Eustachio P."/>
            <person name="Fitch D.H."/>
            <person name="Fulton L.A."/>
            <person name="Fulton R.E."/>
            <person name="Griffiths-Jones S."/>
            <person name="Harris T.W."/>
            <person name="Hillier L.W."/>
            <person name="Kamath R."/>
            <person name="Kuwabara P.E."/>
            <person name="Mardis E.R."/>
            <person name="Marra M.A."/>
            <person name="Miner T.L."/>
            <person name="Minx P."/>
            <person name="Mullikin J.C."/>
            <person name="Plumb R.W."/>
            <person name="Rogers J."/>
            <person name="Schein J.E."/>
            <person name="Sohrmann M."/>
            <person name="Spieth J."/>
            <person name="Stajich J.E."/>
            <person name="Wei C."/>
            <person name="Willey D."/>
            <person name="Wilson R.K."/>
            <person name="Durbin R."/>
            <person name="Waterston R.H."/>
        </authorList>
    </citation>
    <scope>NUCLEOTIDE SEQUENCE [LARGE SCALE GENOMIC DNA]</scope>
    <source>
        <strain evidence="2 3">AF16</strain>
    </source>
</reference>
<feature type="transmembrane region" description="Helical" evidence="1">
    <location>
        <begin position="211"/>
        <end position="234"/>
    </location>
</feature>
<accession>A8XIL4</accession>
<dbReference type="PANTHER" id="PTHR31720:SF16">
    <property type="entry name" value="G PROTEIN-COUPLED RECEPTOR-RELATED"/>
    <property type="match status" value="1"/>
</dbReference>
<evidence type="ECO:0000313" key="2">
    <source>
        <dbReference type="EMBL" id="CAP32489.2"/>
    </source>
</evidence>
<keyword evidence="1" id="KW-0472">Membrane</keyword>
<evidence type="ECO:0000313" key="4">
    <source>
        <dbReference type="WormBase" id="CBG13745"/>
    </source>
</evidence>
<sequence length="319" mass="36698">MFNLTIDEVFDSAKDTFALTYFFIFLALILCFLTPIFPITNHFYEIAKVSYFLFLYIVISFLLMFILSINDSAGYATLSCVTFIVTCFSLYVIVQVCQLLISFLAIQRLFLYFLPNSEKYLKKVQNLLITNIPYIYIIFAIKDILGLILGFGCEALECSEQKKMNFKLFYISTFFIINFLLIISAILYIPITVSVWKLSKEISKNNTYKYIFYQTLVILIFKSFSIPFILLMVVPYLSSGLVSISIAVIVMDIIIIPLIIQLSYLGCNKRNIQILFKNFSFSKFLKVLLDFEGMESTVQPGINSTNSSRTSRNRNLGSN</sequence>
<keyword evidence="3" id="KW-1185">Reference proteome</keyword>
<dbReference type="EMBL" id="HE600943">
    <property type="protein sequence ID" value="CAP32489.2"/>
    <property type="molecule type" value="Genomic_DNA"/>
</dbReference>
<organism evidence="2 3">
    <name type="scientific">Caenorhabditis briggsae</name>
    <dbReference type="NCBI Taxonomy" id="6238"/>
    <lineage>
        <taxon>Eukaryota</taxon>
        <taxon>Metazoa</taxon>
        <taxon>Ecdysozoa</taxon>
        <taxon>Nematoda</taxon>
        <taxon>Chromadorea</taxon>
        <taxon>Rhabditida</taxon>
        <taxon>Rhabditina</taxon>
        <taxon>Rhabditomorpha</taxon>
        <taxon>Rhabditoidea</taxon>
        <taxon>Rhabditidae</taxon>
        <taxon>Peloderinae</taxon>
        <taxon>Caenorhabditis</taxon>
    </lineage>
</organism>
<dbReference type="AlphaFoldDB" id="A8XIL4"/>
<reference evidence="2 3" key="2">
    <citation type="journal article" date="2011" name="PLoS Genet.">
        <title>Caenorhabditis briggsae recombinant inbred line genotypes reveal inter-strain incompatibility and the evolution of recombination.</title>
        <authorList>
            <person name="Ross J.A."/>
            <person name="Koboldt D.C."/>
            <person name="Staisch J.E."/>
            <person name="Chamberlin H.M."/>
            <person name="Gupta B.P."/>
            <person name="Miller R.D."/>
            <person name="Baird S.E."/>
            <person name="Haag E.S."/>
        </authorList>
    </citation>
    <scope>NUCLEOTIDE SEQUENCE [LARGE SCALE GENOMIC DNA]</scope>
    <source>
        <strain evidence="2 3">AF16</strain>
    </source>
</reference>